<dbReference type="AlphaFoldDB" id="A0A498IZ56"/>
<feature type="compositionally biased region" description="Basic and acidic residues" evidence="8">
    <location>
        <begin position="978"/>
        <end position="1007"/>
    </location>
</feature>
<dbReference type="Proteomes" id="UP000290289">
    <property type="component" value="Chromosome 10"/>
</dbReference>
<dbReference type="GO" id="GO:0006357">
    <property type="term" value="P:regulation of transcription by RNA polymerase II"/>
    <property type="evidence" value="ECO:0007669"/>
    <property type="project" value="InterPro"/>
</dbReference>
<feature type="compositionally biased region" description="Acidic residues" evidence="8">
    <location>
        <begin position="1008"/>
        <end position="1022"/>
    </location>
</feature>
<keyword evidence="2" id="KW-0132">Cell division</keyword>
<feature type="region of interest" description="Disordered" evidence="8">
    <location>
        <begin position="929"/>
        <end position="1133"/>
    </location>
</feature>
<feature type="compositionally biased region" description="Polar residues" evidence="8">
    <location>
        <begin position="1"/>
        <end position="17"/>
    </location>
</feature>
<feature type="domain" description="Cyclin-like" evidence="9">
    <location>
        <begin position="65"/>
        <end position="167"/>
    </location>
</feature>
<feature type="domain" description="Cyclin-like" evidence="9">
    <location>
        <begin position="632"/>
        <end position="711"/>
    </location>
</feature>
<feature type="compositionally biased region" description="Basic and acidic residues" evidence="8">
    <location>
        <begin position="1087"/>
        <end position="1122"/>
    </location>
</feature>
<dbReference type="PANTHER" id="PTHR10026">
    <property type="entry name" value="CYCLIN"/>
    <property type="match status" value="1"/>
</dbReference>
<feature type="compositionally biased region" description="Polar residues" evidence="8">
    <location>
        <begin position="492"/>
        <end position="505"/>
    </location>
</feature>
<feature type="region of interest" description="Disordered" evidence="8">
    <location>
        <begin position="419"/>
        <end position="579"/>
    </location>
</feature>
<evidence type="ECO:0000256" key="5">
    <source>
        <dbReference type="ARBA" id="ARBA00032263"/>
    </source>
</evidence>
<evidence type="ECO:0000313" key="11">
    <source>
        <dbReference type="Proteomes" id="UP000290289"/>
    </source>
</evidence>
<dbReference type="GO" id="GO:0051301">
    <property type="term" value="P:cell division"/>
    <property type="evidence" value="ECO:0007669"/>
    <property type="project" value="UniProtKB-KW"/>
</dbReference>
<proteinExistence type="inferred from homology"/>
<evidence type="ECO:0000259" key="9">
    <source>
        <dbReference type="SMART" id="SM00385"/>
    </source>
</evidence>
<feature type="domain" description="Cyclin-like" evidence="9">
    <location>
        <begin position="724"/>
        <end position="809"/>
    </location>
</feature>
<protein>
    <recommendedName>
        <fullName evidence="5">B-like cyclin</fullName>
    </recommendedName>
</protein>
<feature type="compositionally biased region" description="Basic and acidic residues" evidence="8">
    <location>
        <begin position="435"/>
        <end position="449"/>
    </location>
</feature>
<feature type="compositionally biased region" description="Basic and acidic residues" evidence="8">
    <location>
        <begin position="929"/>
        <end position="965"/>
    </location>
</feature>
<dbReference type="EMBL" id="RDQH01000336">
    <property type="protein sequence ID" value="RXH86591.1"/>
    <property type="molecule type" value="Genomic_DNA"/>
</dbReference>
<organism evidence="10 11">
    <name type="scientific">Malus domestica</name>
    <name type="common">Apple</name>
    <name type="synonym">Pyrus malus</name>
    <dbReference type="NCBI Taxonomy" id="3750"/>
    <lineage>
        <taxon>Eukaryota</taxon>
        <taxon>Viridiplantae</taxon>
        <taxon>Streptophyta</taxon>
        <taxon>Embryophyta</taxon>
        <taxon>Tracheophyta</taxon>
        <taxon>Spermatophyta</taxon>
        <taxon>Magnoliopsida</taxon>
        <taxon>eudicotyledons</taxon>
        <taxon>Gunneridae</taxon>
        <taxon>Pentapetalae</taxon>
        <taxon>rosids</taxon>
        <taxon>fabids</taxon>
        <taxon>Rosales</taxon>
        <taxon>Rosaceae</taxon>
        <taxon>Amygdaloideae</taxon>
        <taxon>Maleae</taxon>
        <taxon>Malus</taxon>
    </lineage>
</organism>
<feature type="compositionally biased region" description="Basic and acidic residues" evidence="8">
    <location>
        <begin position="559"/>
        <end position="569"/>
    </location>
</feature>
<sequence length="1133" mass="126821">MASSSPAESTPHSVNDGSTHKDIQDRIEEGSYWYFFRKEIEENSPSRRDGIDLKKETYLRKSYCSFLQDLGIRLKVPQLTIATSIIFCHRFFLRQSHAKNDRRTIATVCMFLAGKVEETPRPLKDVILVSYEIMHKKDPKAVQRIKQKEVYEQQKELILLGERVVLGTLGFDLNVLHPYKPLVEAIKRFKVAQNALAQVAWNFVNDGLRTSLCLQFKPQHIAAGAIFLAAKFLRVKLPSNGETIWWQEFDITPRQLEEVSNQMLELYEQNRVPASNQVAGSGGAHRIPAKGTASNEEHATSNCHLQAGGARPETLKPASATPAPEQSDVGNDDGSPRTNQCQNNAYRSTEVKNALDQNVDVEFKDNQHAAPLSSDQEKIGDAQNVSEFQSAGCGEEGLEDNGKLDTIEAEKLKDKQLGQSLENGQGSLGQSPQDVIKKIDRNKVKAALEKRRKSQGDMSQKKDLMDEDDLIERELEDGIELASWSEKVKGDGSQSMPKPSSTPENENLHLGNHHEGVRDDGTDLNNAKGEGSALADGGQGSPIFSDQKRKAVSPPPLDDAEKKQRHDYEPGTLNHNQFDNTEDHIMAGLVGHSDMDHIRPVQENPEIEENSPSKRDGIDLKKEAYLRKSYCTFLQDLGMRLKVPQVTIATAIIFCHRFFLCQSHAKNDRWTIATVCMFLAGKVEETPRPLKDEVYEQQKELILLGERVVLGTLAFDFNVHHPYKPLVEAIKKFKVAQNALAQVAWNFVNDGLRTSLCLQFKPHHIAAGAIFLAAKFLKVKLPSDGEKVWWQEFDVTPRQLEEVSNQMLELYEQNRLLPSSDVEGSSVSGAIHQASAKPTTSNDEQATGNSHLHAGVTRPGTSKLASRQGGEQSYAENGGPARTTQSQNNDCRNAELKSAAEQNMDAELQPPEAPLHQEKVGEAHVSRFVSEGHSEDGQERESNVGKGETREGQEPKDKHFGRNLDNRQSAHGRSPQEAIKKIDKDKVRAALEKRRKAVADVTRKTDFLNEDDLIEKELEDGIELASGSEKNKRDRRQSWPKPSNRPEHGDGPHLNNIEEGEVSALYSGQVFHSPKSSSRKRKAGSPPDDHRNHRNHSDYTDDRNRVGRVGHTERDNKRHSQENHITVKRYFSA</sequence>
<dbReference type="SMART" id="SM00385">
    <property type="entry name" value="CYCLIN"/>
    <property type="match status" value="4"/>
</dbReference>
<feature type="domain" description="Cyclin-like" evidence="9">
    <location>
        <begin position="180"/>
        <end position="265"/>
    </location>
</feature>
<dbReference type="InterPro" id="IPR036915">
    <property type="entry name" value="Cyclin-like_sf"/>
</dbReference>
<dbReference type="CDD" id="cd20587">
    <property type="entry name" value="CYCLIN_AcCycT_rpt1"/>
    <property type="match status" value="1"/>
</dbReference>
<feature type="region of interest" description="Disordered" evidence="8">
    <location>
        <begin position="1"/>
        <end position="22"/>
    </location>
</feature>
<evidence type="ECO:0000313" key="10">
    <source>
        <dbReference type="EMBL" id="RXH86591.1"/>
    </source>
</evidence>
<feature type="compositionally biased region" description="Polar residues" evidence="8">
    <location>
        <begin position="836"/>
        <end position="850"/>
    </location>
</feature>
<feature type="compositionally biased region" description="Acidic residues" evidence="8">
    <location>
        <begin position="465"/>
        <end position="479"/>
    </location>
</feature>
<dbReference type="SUPFAM" id="SSF47954">
    <property type="entry name" value="Cyclin-like"/>
    <property type="match status" value="4"/>
</dbReference>
<dbReference type="InterPro" id="IPR006671">
    <property type="entry name" value="Cyclin_N"/>
</dbReference>
<name>A0A498IZ56_MALDO</name>
<dbReference type="Pfam" id="PF00134">
    <property type="entry name" value="Cyclin_N"/>
    <property type="match status" value="2"/>
</dbReference>
<dbReference type="Pfam" id="PF21797">
    <property type="entry name" value="CycT2-like_C"/>
    <property type="match status" value="2"/>
</dbReference>
<feature type="compositionally biased region" description="Polar residues" evidence="8">
    <location>
        <begin position="419"/>
        <end position="433"/>
    </location>
</feature>
<evidence type="ECO:0000256" key="7">
    <source>
        <dbReference type="RuleBase" id="RU000383"/>
    </source>
</evidence>
<dbReference type="InterPro" id="IPR043198">
    <property type="entry name" value="Cyclin/Ssn8"/>
</dbReference>
<dbReference type="FunFam" id="1.10.472.10:FF:000026">
    <property type="entry name" value="Cyclin-T1-5 like"/>
    <property type="match status" value="1"/>
</dbReference>
<feature type="region of interest" description="Disordered" evidence="8">
    <location>
        <begin position="821"/>
        <end position="889"/>
    </location>
</feature>
<evidence type="ECO:0000256" key="4">
    <source>
        <dbReference type="ARBA" id="ARBA00023306"/>
    </source>
</evidence>
<keyword evidence="11" id="KW-1185">Reference proteome</keyword>
<dbReference type="FunFam" id="1.10.472.10:FF:000028">
    <property type="entry name" value="Cyclin-T1-5 like"/>
    <property type="match status" value="2"/>
</dbReference>
<evidence type="ECO:0000256" key="6">
    <source>
        <dbReference type="ARBA" id="ARBA00061204"/>
    </source>
</evidence>
<evidence type="ECO:0000256" key="3">
    <source>
        <dbReference type="ARBA" id="ARBA00023127"/>
    </source>
</evidence>
<keyword evidence="3 7" id="KW-0195">Cyclin</keyword>
<dbReference type="GO" id="GO:0016538">
    <property type="term" value="F:cyclin-dependent protein serine/threonine kinase regulator activity"/>
    <property type="evidence" value="ECO:0007669"/>
    <property type="project" value="InterPro"/>
</dbReference>
<evidence type="ECO:0000256" key="2">
    <source>
        <dbReference type="ARBA" id="ARBA00022618"/>
    </source>
</evidence>
<evidence type="ECO:0000256" key="8">
    <source>
        <dbReference type="SAM" id="MobiDB-lite"/>
    </source>
</evidence>
<gene>
    <name evidence="10" type="ORF">DVH24_021864</name>
</gene>
<dbReference type="STRING" id="3750.A0A498IZ56"/>
<comment type="similarity">
    <text evidence="6">Belongs to the cyclin family. Cyclin T subfamily.</text>
</comment>
<comment type="subunit">
    <text evidence="1">Interacts with the CDC2 protein kinase to form a serine/threonine kinase holoenzyme complex also known as maturation promoting factor (MPF). The cyclin subunit imparts substrate specificity to the complex.</text>
</comment>
<keyword evidence="4" id="KW-0131">Cell cycle</keyword>
<comment type="caution">
    <text evidence="10">The sequence shown here is derived from an EMBL/GenBank/DDBJ whole genome shotgun (WGS) entry which is preliminary data.</text>
</comment>
<feature type="compositionally biased region" description="Polar residues" evidence="8">
    <location>
        <begin position="859"/>
        <end position="875"/>
    </location>
</feature>
<dbReference type="Gene3D" id="1.10.472.10">
    <property type="entry name" value="Cyclin-like"/>
    <property type="match status" value="4"/>
</dbReference>
<reference evidence="10 11" key="1">
    <citation type="submission" date="2018-10" db="EMBL/GenBank/DDBJ databases">
        <title>A high-quality apple genome assembly.</title>
        <authorList>
            <person name="Hu J."/>
        </authorList>
    </citation>
    <scope>NUCLEOTIDE SEQUENCE [LARGE SCALE GENOMIC DNA]</scope>
    <source>
        <strain evidence="11">cv. HFTH1</strain>
        <tissue evidence="10">Young leaf</tissue>
    </source>
</reference>
<feature type="region of interest" description="Disordered" evidence="8">
    <location>
        <begin position="275"/>
        <end position="344"/>
    </location>
</feature>
<evidence type="ECO:0000256" key="1">
    <source>
        <dbReference type="ARBA" id="ARBA00011177"/>
    </source>
</evidence>
<dbReference type="CDD" id="cd20588">
    <property type="entry name" value="CYCLIN_AcCycT_rpt2"/>
    <property type="match status" value="2"/>
</dbReference>
<feature type="compositionally biased region" description="Basic and acidic residues" evidence="8">
    <location>
        <begin position="512"/>
        <end position="521"/>
    </location>
</feature>
<accession>A0A498IZ56</accession>
<dbReference type="InterPro" id="IPR013763">
    <property type="entry name" value="Cyclin-like_dom"/>
</dbReference>